<proteinExistence type="predicted"/>
<feature type="transmembrane region" description="Helical" evidence="1">
    <location>
        <begin position="44"/>
        <end position="66"/>
    </location>
</feature>
<evidence type="ECO:0000256" key="1">
    <source>
        <dbReference type="SAM" id="Phobius"/>
    </source>
</evidence>
<evidence type="ECO:0000313" key="2">
    <source>
        <dbReference type="EMBL" id="CAB4219064.1"/>
    </source>
</evidence>
<gene>
    <name evidence="2" type="ORF">UFOVP1604_147</name>
</gene>
<accession>A0A6J5SWB3</accession>
<organism evidence="2">
    <name type="scientific">uncultured Caudovirales phage</name>
    <dbReference type="NCBI Taxonomy" id="2100421"/>
    <lineage>
        <taxon>Viruses</taxon>
        <taxon>Duplodnaviria</taxon>
        <taxon>Heunggongvirae</taxon>
        <taxon>Uroviricota</taxon>
        <taxon>Caudoviricetes</taxon>
        <taxon>Peduoviridae</taxon>
        <taxon>Maltschvirus</taxon>
        <taxon>Maltschvirus maltsch</taxon>
    </lineage>
</organism>
<reference evidence="2" key="1">
    <citation type="submission" date="2020-05" db="EMBL/GenBank/DDBJ databases">
        <authorList>
            <person name="Chiriac C."/>
            <person name="Salcher M."/>
            <person name="Ghai R."/>
            <person name="Kavagutti S V."/>
        </authorList>
    </citation>
    <scope>NUCLEOTIDE SEQUENCE</scope>
</reference>
<keyword evidence="1" id="KW-1133">Transmembrane helix</keyword>
<name>A0A6J5SWB3_9CAUD</name>
<protein>
    <submittedName>
        <fullName evidence="2">Uncharacterized protein</fullName>
    </submittedName>
</protein>
<keyword evidence="1" id="KW-0812">Transmembrane</keyword>
<sequence length="68" mass="7847">MMIYSLLHGIFEYLIIGICWAVLVEYLDSRRSSSKLKKSITTRLILVLLWPATVFIAIVNLLTNLIHK</sequence>
<dbReference type="EMBL" id="LR797474">
    <property type="protein sequence ID" value="CAB4219064.1"/>
    <property type="molecule type" value="Genomic_DNA"/>
</dbReference>
<feature type="transmembrane region" description="Helical" evidence="1">
    <location>
        <begin position="6"/>
        <end position="24"/>
    </location>
</feature>
<keyword evidence="1" id="KW-0472">Membrane</keyword>